<feature type="compositionally biased region" description="Pro residues" evidence="3">
    <location>
        <begin position="234"/>
        <end position="269"/>
    </location>
</feature>
<dbReference type="PANTHER" id="PTHR46009:SF1">
    <property type="entry name" value="VACUOLAR PROTEIN SORTING-ASSOCIATED PROTEIN VTA1 HOMOLOG"/>
    <property type="match status" value="1"/>
</dbReference>
<evidence type="ECO:0000256" key="1">
    <source>
        <dbReference type="ARBA" id="ARBA00004308"/>
    </source>
</evidence>
<dbReference type="Gene3D" id="1.25.40.270">
    <property type="entry name" value="Vacuolar protein sorting-associated protein vta1"/>
    <property type="match status" value="1"/>
</dbReference>
<evidence type="ECO:0000313" key="5">
    <source>
        <dbReference type="EMBL" id="ETV70848.1"/>
    </source>
</evidence>
<dbReference type="OrthoDB" id="391137at2759"/>
<dbReference type="VEuPathDB" id="FungiDB:H257_13628"/>
<gene>
    <name evidence="5" type="ORF">H257_13628</name>
</gene>
<sequence length="341" mass="37308">MASKIPATFKAVTPFIRRAEELDRDRSRPESQMVAYYCRQYAMELGIKLRNHDASDEASNYLLSLMEALELEMRSLPAHTHEEGRIICENFAYDIFMRADEEDRNGGSNKNTARTFYAAGSFFDILKQFGPPSEDVLEKTKYSKFKAADILKAIKEGRTPTPGAPSEQIPNSAAVDAIGTAGAPAQQQFVAAPSPPAPAPSNAPDFPNMAAFSYDIQQPRPAPVEPEFQQQPPRYTPPPQAVAPPPSPPAYAPPPSAPQYAPPPTPPQLTQPTYSEPAPQRSIPSYQPQPVTAGPARTGEGWSQNNINDAMECAKFAAAALKSREVELAIQRLEQALQCLR</sequence>
<dbReference type="InterPro" id="IPR023175">
    <property type="entry name" value="Vta1/CALS_N_sf"/>
</dbReference>
<reference evidence="5" key="1">
    <citation type="submission" date="2013-12" db="EMBL/GenBank/DDBJ databases">
        <title>The Genome Sequence of Aphanomyces astaci APO3.</title>
        <authorList>
            <consortium name="The Broad Institute Genomics Platform"/>
            <person name="Russ C."/>
            <person name="Tyler B."/>
            <person name="van West P."/>
            <person name="Dieguez-Uribeondo J."/>
            <person name="Young S.K."/>
            <person name="Zeng Q."/>
            <person name="Gargeya S."/>
            <person name="Fitzgerald M."/>
            <person name="Abouelleil A."/>
            <person name="Alvarado L."/>
            <person name="Chapman S.B."/>
            <person name="Gainer-Dewar J."/>
            <person name="Goldberg J."/>
            <person name="Griggs A."/>
            <person name="Gujja S."/>
            <person name="Hansen M."/>
            <person name="Howarth C."/>
            <person name="Imamovic A."/>
            <person name="Ireland A."/>
            <person name="Larimer J."/>
            <person name="McCowan C."/>
            <person name="Murphy C."/>
            <person name="Pearson M."/>
            <person name="Poon T.W."/>
            <person name="Priest M."/>
            <person name="Roberts A."/>
            <person name="Saif S."/>
            <person name="Shea T."/>
            <person name="Sykes S."/>
            <person name="Wortman J."/>
            <person name="Nusbaum C."/>
            <person name="Birren B."/>
        </authorList>
    </citation>
    <scope>NUCLEOTIDE SEQUENCE [LARGE SCALE GENOMIC DNA]</scope>
    <source>
        <strain evidence="5">APO3</strain>
    </source>
</reference>
<dbReference type="EMBL" id="KI913163">
    <property type="protein sequence ID" value="ETV70848.1"/>
    <property type="molecule type" value="Genomic_DNA"/>
</dbReference>
<dbReference type="RefSeq" id="XP_009839511.1">
    <property type="nucleotide sequence ID" value="XM_009841209.1"/>
</dbReference>
<keyword evidence="2" id="KW-0472">Membrane</keyword>
<dbReference type="PANTHER" id="PTHR46009">
    <property type="entry name" value="VACUOLAR PROTEIN SORTING-ASSOCIATED PROTEIN VTA1 HOMOLOG"/>
    <property type="match status" value="1"/>
</dbReference>
<organism evidence="5">
    <name type="scientific">Aphanomyces astaci</name>
    <name type="common">Crayfish plague agent</name>
    <dbReference type="NCBI Taxonomy" id="112090"/>
    <lineage>
        <taxon>Eukaryota</taxon>
        <taxon>Sar</taxon>
        <taxon>Stramenopiles</taxon>
        <taxon>Oomycota</taxon>
        <taxon>Saprolegniomycetes</taxon>
        <taxon>Saprolegniales</taxon>
        <taxon>Verrucalvaceae</taxon>
        <taxon>Aphanomyces</taxon>
    </lineage>
</organism>
<comment type="subcellular location">
    <subcellularLocation>
        <location evidence="1">Endomembrane system</location>
    </subcellularLocation>
</comment>
<dbReference type="GO" id="GO:0005771">
    <property type="term" value="C:multivesicular body"/>
    <property type="evidence" value="ECO:0007669"/>
    <property type="project" value="TreeGrafter"/>
</dbReference>
<dbReference type="GeneID" id="20815624"/>
<evidence type="ECO:0000256" key="3">
    <source>
        <dbReference type="SAM" id="MobiDB-lite"/>
    </source>
</evidence>
<name>W4FW13_APHAT</name>
<accession>W4FW13</accession>
<evidence type="ECO:0000256" key="2">
    <source>
        <dbReference type="ARBA" id="ARBA00023136"/>
    </source>
</evidence>
<feature type="domain" description="Vta1/callose synthase N-terminal" evidence="4">
    <location>
        <begin position="12"/>
        <end position="156"/>
    </location>
</feature>
<feature type="region of interest" description="Disordered" evidence="3">
    <location>
        <begin position="190"/>
        <end position="209"/>
    </location>
</feature>
<proteinExistence type="predicted"/>
<dbReference type="AlphaFoldDB" id="W4FW13"/>
<feature type="region of interest" description="Disordered" evidence="3">
    <location>
        <begin position="220"/>
        <end position="304"/>
    </location>
</feature>
<dbReference type="InterPro" id="IPR044538">
    <property type="entry name" value="Vta1-like"/>
</dbReference>
<dbReference type="Pfam" id="PF04652">
    <property type="entry name" value="Vta1"/>
    <property type="match status" value="1"/>
</dbReference>
<dbReference type="PRINTS" id="PR01217">
    <property type="entry name" value="PRICHEXTENSN"/>
</dbReference>
<dbReference type="InterPro" id="IPR039431">
    <property type="entry name" value="Vta1/CALS_N"/>
</dbReference>
<dbReference type="STRING" id="112090.W4FW13"/>
<protein>
    <recommendedName>
        <fullName evidence="4">Vta1/callose synthase N-terminal domain-containing protein</fullName>
    </recommendedName>
</protein>
<dbReference type="GO" id="GO:0032511">
    <property type="term" value="P:late endosome to vacuole transport via multivesicular body sorting pathway"/>
    <property type="evidence" value="ECO:0007669"/>
    <property type="project" value="InterPro"/>
</dbReference>
<evidence type="ECO:0000259" key="4">
    <source>
        <dbReference type="Pfam" id="PF04652"/>
    </source>
</evidence>